<gene>
    <name evidence="1" type="ORF">Fadolivirus_1_1196</name>
</gene>
<keyword evidence="2" id="KW-1185">Reference proteome</keyword>
<dbReference type="EMBL" id="MT418680">
    <property type="protein sequence ID" value="QKF94654.1"/>
    <property type="molecule type" value="Genomic_DNA"/>
</dbReference>
<reference evidence="1 2" key="1">
    <citation type="submission" date="2020-04" db="EMBL/GenBank/DDBJ databases">
        <title>Advantages and limits of metagenomic assembly and binning of a giant virus.</title>
        <authorList>
            <person name="Schulz F."/>
            <person name="Andreani J."/>
            <person name="Francis R."/>
            <person name="Boudjemaa H."/>
            <person name="Bou Khalil J.Y."/>
            <person name="Lee J."/>
            <person name="La Scola B."/>
            <person name="Woyke T."/>
        </authorList>
    </citation>
    <scope>NUCLEOTIDE SEQUENCE [LARGE SCALE GENOMIC DNA]</scope>
    <source>
        <strain evidence="1 2">FV1/VV64</strain>
    </source>
</reference>
<dbReference type="InterPro" id="IPR012674">
    <property type="entry name" value="Calycin"/>
</dbReference>
<sequence>MNLDIIFDKFKDIRDKHEALFTIVVYNLTVEEIIQNIMHKMELAKNIKNPKKRSIVCKRFYNFKEYMKELKNDKIINSIYLVDDQIEEIVLLKDWLDVLNHFNVDTFTFRYNEFFELNYLKQLLTDTSFKHVINVKNNLLIHIHLNPTKRRIHHQEEIKSMDIEGYLKQNNVNEKCVIHGVSSAIRNVNQNNHFVFSKQLKDDEIFEVFRKDNVLKIQKEAEGYMDLIKNEKTLSRIVFGKDLQKKIMSMEIQSIYCSPDMHTKISEKVPKDYLNFNLIKVESLEKGDIGDTLKNNYAGAIGVTYF</sequence>
<accession>A0A7D3UW89</accession>
<dbReference type="SUPFAM" id="SSF50814">
    <property type="entry name" value="Lipocalins"/>
    <property type="match status" value="1"/>
</dbReference>
<organism evidence="1 2">
    <name type="scientific">Fadolivirus FV1/VV64</name>
    <dbReference type="NCBI Taxonomy" id="3070911"/>
    <lineage>
        <taxon>Viruses</taxon>
        <taxon>Varidnaviria</taxon>
        <taxon>Bamfordvirae</taxon>
        <taxon>Nucleocytoviricota</taxon>
        <taxon>Megaviricetes</taxon>
        <taxon>Imitervirales</taxon>
        <taxon>Mimiviridae</taxon>
        <taxon>Klosneuvirinae</taxon>
        <taxon>Fadolivirus</taxon>
        <taxon>Fadolivirus algeromassiliense</taxon>
    </lineage>
</organism>
<protein>
    <submittedName>
        <fullName evidence="1">Calycin family protein</fullName>
    </submittedName>
</protein>
<name>A0A7D3UW89_9VIRU</name>
<evidence type="ECO:0000313" key="1">
    <source>
        <dbReference type="EMBL" id="QKF94654.1"/>
    </source>
</evidence>
<dbReference type="Proteomes" id="UP001162001">
    <property type="component" value="Segment"/>
</dbReference>
<evidence type="ECO:0000313" key="2">
    <source>
        <dbReference type="Proteomes" id="UP001162001"/>
    </source>
</evidence>
<proteinExistence type="predicted"/>